<comment type="similarity">
    <text evidence="15">Belongs to the protein kinase superfamily.</text>
</comment>
<evidence type="ECO:0000259" key="18">
    <source>
        <dbReference type="PROSITE" id="PS50011"/>
    </source>
</evidence>
<keyword evidence="5" id="KW-0808">Transferase</keyword>
<dbReference type="PANTHER" id="PTHR47984">
    <property type="entry name" value="OS01G0323000 PROTEIN"/>
    <property type="match status" value="1"/>
</dbReference>
<dbReference type="Pfam" id="PF07714">
    <property type="entry name" value="PK_Tyr_Ser-Thr"/>
    <property type="match status" value="1"/>
</dbReference>
<dbReference type="InterPro" id="IPR011009">
    <property type="entry name" value="Kinase-like_dom_sf"/>
</dbReference>
<dbReference type="FunFam" id="1.10.510.10:FF:000035">
    <property type="entry name" value="Putative receptor-like serine/threonine-protein kinase"/>
    <property type="match status" value="1"/>
</dbReference>
<dbReference type="PROSITE" id="PS00107">
    <property type="entry name" value="PROTEIN_KINASE_ATP"/>
    <property type="match status" value="1"/>
</dbReference>
<evidence type="ECO:0000256" key="16">
    <source>
        <dbReference type="SAM" id="MobiDB-lite"/>
    </source>
</evidence>
<gene>
    <name evidence="19" type="ORF">TRITD_3Bv1G134110</name>
</gene>
<dbReference type="PROSITE" id="PS00108">
    <property type="entry name" value="PROTEIN_KINASE_ST"/>
    <property type="match status" value="1"/>
</dbReference>
<dbReference type="GO" id="GO:0004674">
    <property type="term" value="F:protein serine/threonine kinase activity"/>
    <property type="evidence" value="ECO:0007669"/>
    <property type="project" value="UniProtKB-KW"/>
</dbReference>
<evidence type="ECO:0000313" key="20">
    <source>
        <dbReference type="Proteomes" id="UP000324705"/>
    </source>
</evidence>
<keyword evidence="4" id="KW-0597">Phosphoprotein</keyword>
<keyword evidence="10 17" id="KW-1133">Transmembrane helix</keyword>
<feature type="transmembrane region" description="Helical" evidence="17">
    <location>
        <begin position="20"/>
        <end position="43"/>
    </location>
</feature>
<proteinExistence type="inferred from homology"/>
<keyword evidence="7 14" id="KW-0547">Nucleotide-binding</keyword>
<evidence type="ECO:0000256" key="4">
    <source>
        <dbReference type="ARBA" id="ARBA00022553"/>
    </source>
</evidence>
<dbReference type="AlphaFoldDB" id="A0A9R1QHV0"/>
<evidence type="ECO:0000256" key="6">
    <source>
        <dbReference type="ARBA" id="ARBA00022692"/>
    </source>
</evidence>
<keyword evidence="8" id="KW-0418">Kinase</keyword>
<evidence type="ECO:0000256" key="12">
    <source>
        <dbReference type="ARBA" id="ARBA00047899"/>
    </source>
</evidence>
<dbReference type="Gramene" id="TRITD3Bv1G134110.2">
    <property type="protein sequence ID" value="TRITD3Bv1G134110.2"/>
    <property type="gene ID" value="TRITD3Bv1G134110"/>
</dbReference>
<reference evidence="19 20" key="1">
    <citation type="submission" date="2017-09" db="EMBL/GenBank/DDBJ databases">
        <authorList>
            <consortium name="International Durum Wheat Genome Sequencing Consortium (IDWGSC)"/>
            <person name="Milanesi L."/>
        </authorList>
    </citation>
    <scope>NUCLEOTIDE SEQUENCE [LARGE SCALE GENOMIC DNA]</scope>
    <source>
        <strain evidence="20">cv. Svevo</strain>
    </source>
</reference>
<evidence type="ECO:0000256" key="9">
    <source>
        <dbReference type="ARBA" id="ARBA00022840"/>
    </source>
</evidence>
<organism evidence="19 20">
    <name type="scientific">Triticum turgidum subsp. durum</name>
    <name type="common">Durum wheat</name>
    <name type="synonym">Triticum durum</name>
    <dbReference type="NCBI Taxonomy" id="4567"/>
    <lineage>
        <taxon>Eukaryota</taxon>
        <taxon>Viridiplantae</taxon>
        <taxon>Streptophyta</taxon>
        <taxon>Embryophyta</taxon>
        <taxon>Tracheophyta</taxon>
        <taxon>Spermatophyta</taxon>
        <taxon>Magnoliopsida</taxon>
        <taxon>Liliopsida</taxon>
        <taxon>Poales</taxon>
        <taxon>Poaceae</taxon>
        <taxon>BOP clade</taxon>
        <taxon>Pooideae</taxon>
        <taxon>Triticodae</taxon>
        <taxon>Triticeae</taxon>
        <taxon>Triticinae</taxon>
        <taxon>Triticum</taxon>
    </lineage>
</organism>
<dbReference type="Proteomes" id="UP000324705">
    <property type="component" value="Chromosome 3B"/>
</dbReference>
<keyword evidence="3 15" id="KW-0723">Serine/threonine-protein kinase</keyword>
<dbReference type="InterPro" id="IPR001245">
    <property type="entry name" value="Ser-Thr/Tyr_kinase_cat_dom"/>
</dbReference>
<comment type="subcellular location">
    <subcellularLocation>
        <location evidence="1">Membrane</location>
        <topology evidence="1">Single-pass membrane protein</topology>
    </subcellularLocation>
</comment>
<evidence type="ECO:0000256" key="2">
    <source>
        <dbReference type="ARBA" id="ARBA00012513"/>
    </source>
</evidence>
<evidence type="ECO:0000256" key="10">
    <source>
        <dbReference type="ARBA" id="ARBA00022989"/>
    </source>
</evidence>
<evidence type="ECO:0000256" key="17">
    <source>
        <dbReference type="SAM" id="Phobius"/>
    </source>
</evidence>
<dbReference type="Gene3D" id="3.30.200.20">
    <property type="entry name" value="Phosphorylase Kinase, domain 1"/>
    <property type="match status" value="1"/>
</dbReference>
<dbReference type="SUPFAM" id="SSF56112">
    <property type="entry name" value="Protein kinase-like (PK-like)"/>
    <property type="match status" value="1"/>
</dbReference>
<evidence type="ECO:0000256" key="11">
    <source>
        <dbReference type="ARBA" id="ARBA00023136"/>
    </source>
</evidence>
<protein>
    <recommendedName>
        <fullName evidence="2">non-specific serine/threonine protein kinase</fullName>
        <ecNumber evidence="2">2.7.11.1</ecNumber>
    </recommendedName>
</protein>
<evidence type="ECO:0000256" key="5">
    <source>
        <dbReference type="ARBA" id="ARBA00022679"/>
    </source>
</evidence>
<feature type="region of interest" description="Disordered" evidence="16">
    <location>
        <begin position="454"/>
        <end position="500"/>
    </location>
</feature>
<feature type="compositionally biased region" description="Basic and acidic residues" evidence="16">
    <location>
        <begin position="485"/>
        <end position="500"/>
    </location>
</feature>
<dbReference type="InterPro" id="IPR008271">
    <property type="entry name" value="Ser/Thr_kinase_AS"/>
</dbReference>
<evidence type="ECO:0000256" key="3">
    <source>
        <dbReference type="ARBA" id="ARBA00022527"/>
    </source>
</evidence>
<evidence type="ECO:0000256" key="8">
    <source>
        <dbReference type="ARBA" id="ARBA00022777"/>
    </source>
</evidence>
<dbReference type="GO" id="GO:0005524">
    <property type="term" value="F:ATP binding"/>
    <property type="evidence" value="ECO:0007669"/>
    <property type="project" value="UniProtKB-UniRule"/>
</dbReference>
<evidence type="ECO:0000313" key="19">
    <source>
        <dbReference type="EMBL" id="VAH77763.1"/>
    </source>
</evidence>
<keyword evidence="11 17" id="KW-0472">Membrane</keyword>
<keyword evidence="9 14" id="KW-0067">ATP-binding</keyword>
<keyword evidence="6 17" id="KW-0812">Transmembrane</keyword>
<evidence type="ECO:0000256" key="1">
    <source>
        <dbReference type="ARBA" id="ARBA00004167"/>
    </source>
</evidence>
<accession>A0A9R1QHV0</accession>
<dbReference type="InterPro" id="IPR000719">
    <property type="entry name" value="Prot_kinase_dom"/>
</dbReference>
<evidence type="ECO:0000256" key="15">
    <source>
        <dbReference type="RuleBase" id="RU000304"/>
    </source>
</evidence>
<evidence type="ECO:0000256" key="13">
    <source>
        <dbReference type="ARBA" id="ARBA00048679"/>
    </source>
</evidence>
<comment type="catalytic activity">
    <reaction evidence="13">
        <text>L-seryl-[protein] + ATP = O-phospho-L-seryl-[protein] + ADP + H(+)</text>
        <dbReference type="Rhea" id="RHEA:17989"/>
        <dbReference type="Rhea" id="RHEA-COMP:9863"/>
        <dbReference type="Rhea" id="RHEA-COMP:11604"/>
        <dbReference type="ChEBI" id="CHEBI:15378"/>
        <dbReference type="ChEBI" id="CHEBI:29999"/>
        <dbReference type="ChEBI" id="CHEBI:30616"/>
        <dbReference type="ChEBI" id="CHEBI:83421"/>
        <dbReference type="ChEBI" id="CHEBI:456216"/>
        <dbReference type="EC" id="2.7.11.1"/>
    </reaction>
</comment>
<dbReference type="CDD" id="cd14066">
    <property type="entry name" value="STKc_IRAK"/>
    <property type="match status" value="1"/>
</dbReference>
<dbReference type="SMART" id="SM00220">
    <property type="entry name" value="S_TKc"/>
    <property type="match status" value="1"/>
</dbReference>
<evidence type="ECO:0000256" key="7">
    <source>
        <dbReference type="ARBA" id="ARBA00022741"/>
    </source>
</evidence>
<dbReference type="PROSITE" id="PS50011">
    <property type="entry name" value="PROTEIN_KINASE_DOM"/>
    <property type="match status" value="1"/>
</dbReference>
<dbReference type="PANTHER" id="PTHR47984:SF4">
    <property type="entry name" value="OS01G0631700 PROTEIN"/>
    <property type="match status" value="1"/>
</dbReference>
<dbReference type="EMBL" id="LT934116">
    <property type="protein sequence ID" value="VAH77763.1"/>
    <property type="molecule type" value="Genomic_DNA"/>
</dbReference>
<dbReference type="InterPro" id="IPR052232">
    <property type="entry name" value="RLK_Ser/Thr-Kinase"/>
</dbReference>
<sequence length="500" mass="55699">MVSTGLSLEMTKKVLGLALWVWIAIGVVALLVAILLMICIWAASRRKTKRTMENLSQTQIPIYSKEIPVDRVGGGRSLAQTMHEREQPSFPTQDKHAVSREPGKTVGHMALSKSSDHDNVSQGSSVCNVDRVGSVHSGEDGGSGHGRKPYSPAAFVSASPLVGLPEFSHLGWGHWFTLRDLEFATNRFSKENVLGEGGYGVVYRGRLVNGTEVAIKKIFNNMGQAEKEFRVEVEAIGHVRHKNLVRLLGYCVEGVNRMLVYEFVNNGNLEQWLHGAMRQHGVFTWDNRMKVVIGTAKYLHEAIEPKVVHRDIKSSNILIDDEFNGKVSDFGLAKMLGSDKSHITTRVMGTFPEYANTGMLNEKSDVYSFGVLLLETVTGRDPVDYSRSSNNLVEWLKMMIANRRAEEVVDPILEVRPTIRALKRALLIALRCVDPDSEKRPKMGQVARMLESEEVPFRGRNRRSRTGSMDIESITEGSTSAEFAIKVERTGSSRSDRSQT</sequence>
<dbReference type="InterPro" id="IPR017441">
    <property type="entry name" value="Protein_kinase_ATP_BS"/>
</dbReference>
<comment type="catalytic activity">
    <reaction evidence="12">
        <text>L-threonyl-[protein] + ATP = O-phospho-L-threonyl-[protein] + ADP + H(+)</text>
        <dbReference type="Rhea" id="RHEA:46608"/>
        <dbReference type="Rhea" id="RHEA-COMP:11060"/>
        <dbReference type="Rhea" id="RHEA-COMP:11605"/>
        <dbReference type="ChEBI" id="CHEBI:15378"/>
        <dbReference type="ChEBI" id="CHEBI:30013"/>
        <dbReference type="ChEBI" id="CHEBI:30616"/>
        <dbReference type="ChEBI" id="CHEBI:61977"/>
        <dbReference type="ChEBI" id="CHEBI:456216"/>
        <dbReference type="EC" id="2.7.11.1"/>
    </reaction>
</comment>
<keyword evidence="20" id="KW-1185">Reference proteome</keyword>
<dbReference type="FunFam" id="3.30.200.20:FF:000083">
    <property type="entry name" value="Putative receptor-like protein kinase"/>
    <property type="match status" value="1"/>
</dbReference>
<dbReference type="Gene3D" id="1.10.510.10">
    <property type="entry name" value="Transferase(Phosphotransferase) domain 1"/>
    <property type="match status" value="1"/>
</dbReference>
<feature type="binding site" evidence="14">
    <location>
        <position position="217"/>
    </location>
    <ligand>
        <name>ATP</name>
        <dbReference type="ChEBI" id="CHEBI:30616"/>
    </ligand>
</feature>
<name>A0A9R1QHV0_TRITD</name>
<dbReference type="GO" id="GO:0016020">
    <property type="term" value="C:membrane"/>
    <property type="evidence" value="ECO:0007669"/>
    <property type="project" value="UniProtKB-SubCell"/>
</dbReference>
<evidence type="ECO:0000256" key="14">
    <source>
        <dbReference type="PROSITE-ProRule" id="PRU10141"/>
    </source>
</evidence>
<dbReference type="EC" id="2.7.11.1" evidence="2"/>
<feature type="domain" description="Protein kinase" evidence="18">
    <location>
        <begin position="188"/>
        <end position="458"/>
    </location>
</feature>